<dbReference type="RefSeq" id="WP_344029382.1">
    <property type="nucleotide sequence ID" value="NZ_BAAAJK010000053.1"/>
</dbReference>
<gene>
    <name evidence="2" type="ORF">GCM10009613_61140</name>
</gene>
<name>A0ABN1YAV4_9PSEU</name>
<evidence type="ECO:0000256" key="1">
    <source>
        <dbReference type="SAM" id="SignalP"/>
    </source>
</evidence>
<comment type="caution">
    <text evidence="2">The sequence shown here is derived from an EMBL/GenBank/DDBJ whole genome shotgun (WGS) entry which is preliminary data.</text>
</comment>
<proteinExistence type="predicted"/>
<dbReference type="Proteomes" id="UP001501414">
    <property type="component" value="Unassembled WGS sequence"/>
</dbReference>
<evidence type="ECO:0008006" key="4">
    <source>
        <dbReference type="Google" id="ProtNLM"/>
    </source>
</evidence>
<keyword evidence="1" id="KW-0732">Signal</keyword>
<sequence length="266" mass="28801">MTAPAPGAAQLAASYAAARAALAASTVAAARPRWAALDVYDSAAVDEFARLVAQLSQAAQLRSAGLTEAYLRGTLSLMGAAPADRTPARPTGRRRTDPLKVYGRPAETVRYERSTGVALLDARASGGRRLDTMLDTDVALAARDAAHSVLSRTERIIGWRRVLRPEMSRRGPCGLCIVASDRLYHRGDLLDLHDGCYCLPMPVTRSHDPGQQLNAEDLQAVYDAADGRTDRQALQRVRIATREHDELGPRLVDARHRFRGPDDVAA</sequence>
<protein>
    <recommendedName>
        <fullName evidence="4">MuF-like minor capsid protein</fullName>
    </recommendedName>
</protein>
<evidence type="ECO:0000313" key="2">
    <source>
        <dbReference type="EMBL" id="GAA1401964.1"/>
    </source>
</evidence>
<feature type="chain" id="PRO_5045435068" description="MuF-like minor capsid protein" evidence="1">
    <location>
        <begin position="24"/>
        <end position="266"/>
    </location>
</feature>
<keyword evidence="3" id="KW-1185">Reference proteome</keyword>
<organism evidence="2 3">
    <name type="scientific">Pseudonocardia kongjuensis</name>
    <dbReference type="NCBI Taxonomy" id="102227"/>
    <lineage>
        <taxon>Bacteria</taxon>
        <taxon>Bacillati</taxon>
        <taxon>Actinomycetota</taxon>
        <taxon>Actinomycetes</taxon>
        <taxon>Pseudonocardiales</taxon>
        <taxon>Pseudonocardiaceae</taxon>
        <taxon>Pseudonocardia</taxon>
    </lineage>
</organism>
<accession>A0ABN1YAV4</accession>
<dbReference type="EMBL" id="BAAAJK010000053">
    <property type="protein sequence ID" value="GAA1401964.1"/>
    <property type="molecule type" value="Genomic_DNA"/>
</dbReference>
<feature type="signal peptide" evidence="1">
    <location>
        <begin position="1"/>
        <end position="23"/>
    </location>
</feature>
<reference evidence="2 3" key="1">
    <citation type="journal article" date="2019" name="Int. J. Syst. Evol. Microbiol.">
        <title>The Global Catalogue of Microorganisms (GCM) 10K type strain sequencing project: providing services to taxonomists for standard genome sequencing and annotation.</title>
        <authorList>
            <consortium name="The Broad Institute Genomics Platform"/>
            <consortium name="The Broad Institute Genome Sequencing Center for Infectious Disease"/>
            <person name="Wu L."/>
            <person name="Ma J."/>
        </authorList>
    </citation>
    <scope>NUCLEOTIDE SEQUENCE [LARGE SCALE GENOMIC DNA]</scope>
    <source>
        <strain evidence="2 3">JCM 11896</strain>
    </source>
</reference>
<evidence type="ECO:0000313" key="3">
    <source>
        <dbReference type="Proteomes" id="UP001501414"/>
    </source>
</evidence>